<sequence>MVHLGKSPFSIAFTKSSWPKSGFSPFILMAPSWVKFLIPCFDFMWNFTQTRSFLALIIEKVCDPKPCMKRYPKGVPRSDIRIRTWCSDSGFKLQKSHIAVALFKLVFGRRFWVWIKSGNFLASLMKKTGVLFPTKSQFPSSV</sequence>
<reference evidence="1" key="1">
    <citation type="submission" date="2019-08" db="EMBL/GenBank/DDBJ databases">
        <authorList>
            <person name="Kucharzyk K."/>
            <person name="Murdoch R.W."/>
            <person name="Higgins S."/>
            <person name="Loffler F."/>
        </authorList>
    </citation>
    <scope>NUCLEOTIDE SEQUENCE</scope>
</reference>
<accession>A0A645EUU1</accession>
<evidence type="ECO:0000313" key="1">
    <source>
        <dbReference type="EMBL" id="MPN04264.1"/>
    </source>
</evidence>
<gene>
    <name evidence="1" type="ORF">SDC9_151500</name>
</gene>
<dbReference type="AlphaFoldDB" id="A0A645EUU1"/>
<dbReference type="EMBL" id="VSSQ01050187">
    <property type="protein sequence ID" value="MPN04264.1"/>
    <property type="molecule type" value="Genomic_DNA"/>
</dbReference>
<name>A0A645EUU1_9ZZZZ</name>
<proteinExistence type="predicted"/>
<organism evidence="1">
    <name type="scientific">bioreactor metagenome</name>
    <dbReference type="NCBI Taxonomy" id="1076179"/>
    <lineage>
        <taxon>unclassified sequences</taxon>
        <taxon>metagenomes</taxon>
        <taxon>ecological metagenomes</taxon>
    </lineage>
</organism>
<protein>
    <submittedName>
        <fullName evidence="1">Uncharacterized protein</fullName>
    </submittedName>
</protein>
<comment type="caution">
    <text evidence="1">The sequence shown here is derived from an EMBL/GenBank/DDBJ whole genome shotgun (WGS) entry which is preliminary data.</text>
</comment>